<keyword evidence="6" id="KW-1003">Cell membrane</keyword>
<dbReference type="PANTHER" id="PTHR30474:SF1">
    <property type="entry name" value="PEPTIDOGLYCAN GLYCOSYLTRANSFERASE MRDB"/>
    <property type="match status" value="1"/>
</dbReference>
<comment type="subcellular location">
    <subcellularLocation>
        <location evidence="6">Cell membrane</location>
        <topology evidence="6">Multi-pass membrane protein</topology>
    </subcellularLocation>
    <subcellularLocation>
        <location evidence="1">Membrane</location>
        <topology evidence="1">Multi-pass membrane protein</topology>
    </subcellularLocation>
</comment>
<dbReference type="Proteomes" id="UP001525961">
    <property type="component" value="Unassembled WGS sequence"/>
</dbReference>
<feature type="transmembrane region" description="Helical" evidence="6">
    <location>
        <begin position="321"/>
        <end position="342"/>
    </location>
</feature>
<keyword evidence="3 6" id="KW-0133">Cell shape</keyword>
<feature type="transmembrane region" description="Helical" evidence="6">
    <location>
        <begin position="228"/>
        <end position="249"/>
    </location>
</feature>
<keyword evidence="2 6" id="KW-0812">Transmembrane</keyword>
<dbReference type="NCBIfam" id="NF037961">
    <property type="entry name" value="RodA_shape"/>
    <property type="match status" value="1"/>
</dbReference>
<dbReference type="InterPro" id="IPR001182">
    <property type="entry name" value="FtsW/RodA"/>
</dbReference>
<dbReference type="InterPro" id="IPR011923">
    <property type="entry name" value="RodA/MrdB"/>
</dbReference>
<dbReference type="RefSeq" id="WP_261200741.1">
    <property type="nucleotide sequence ID" value="NZ_JAMXFA010000013.1"/>
</dbReference>
<feature type="transmembrane region" description="Helical" evidence="6">
    <location>
        <begin position="82"/>
        <end position="104"/>
    </location>
</feature>
<comment type="similarity">
    <text evidence="6">Belongs to the SEDS family. MrdB/RodA subfamily.</text>
</comment>
<comment type="catalytic activity">
    <reaction evidence="6">
        <text>[GlcNAc-(1-&gt;4)-Mur2Ac(oyl-L-Ala-gamma-D-Glu-L-Lys-D-Ala-D-Ala)](n)-di-trans,octa-cis-undecaprenyl diphosphate + beta-D-GlcNAc-(1-&gt;4)-Mur2Ac(oyl-L-Ala-gamma-D-Glu-L-Lys-D-Ala-D-Ala)-di-trans,octa-cis-undecaprenyl diphosphate = [GlcNAc-(1-&gt;4)-Mur2Ac(oyl-L-Ala-gamma-D-Glu-L-Lys-D-Ala-D-Ala)](n+1)-di-trans,octa-cis-undecaprenyl diphosphate + di-trans,octa-cis-undecaprenyl diphosphate + H(+)</text>
        <dbReference type="Rhea" id="RHEA:23708"/>
        <dbReference type="Rhea" id="RHEA-COMP:9602"/>
        <dbReference type="Rhea" id="RHEA-COMP:9603"/>
        <dbReference type="ChEBI" id="CHEBI:15378"/>
        <dbReference type="ChEBI" id="CHEBI:58405"/>
        <dbReference type="ChEBI" id="CHEBI:60033"/>
        <dbReference type="ChEBI" id="CHEBI:78435"/>
        <dbReference type="EC" id="2.4.99.28"/>
    </reaction>
</comment>
<keyword evidence="5 6" id="KW-0472">Membrane</keyword>
<evidence type="ECO:0000256" key="3">
    <source>
        <dbReference type="ARBA" id="ARBA00022960"/>
    </source>
</evidence>
<accession>A0ABT2N6U6</accession>
<comment type="function">
    <text evidence="6">Peptidoglycan polymerase that is essential for cell wall elongation.</text>
</comment>
<evidence type="ECO:0000313" key="8">
    <source>
        <dbReference type="Proteomes" id="UP001525961"/>
    </source>
</evidence>
<feature type="transmembrane region" description="Helical" evidence="6">
    <location>
        <begin position="116"/>
        <end position="135"/>
    </location>
</feature>
<feature type="transmembrane region" description="Helical" evidence="6">
    <location>
        <begin position="156"/>
        <end position="182"/>
    </location>
</feature>
<organism evidence="7 8">
    <name type="scientific">Laspinema olomoucense D3b</name>
    <dbReference type="NCBI Taxonomy" id="2953688"/>
    <lineage>
        <taxon>Bacteria</taxon>
        <taxon>Bacillati</taxon>
        <taxon>Cyanobacteriota</taxon>
        <taxon>Cyanophyceae</taxon>
        <taxon>Oscillatoriophycideae</taxon>
        <taxon>Oscillatoriales</taxon>
        <taxon>Laspinemataceae</taxon>
        <taxon>Laspinema</taxon>
        <taxon>Laspinema olomoucense</taxon>
    </lineage>
</organism>
<dbReference type="Pfam" id="PF01098">
    <property type="entry name" value="FTSW_RODA_SPOVE"/>
    <property type="match status" value="2"/>
</dbReference>
<evidence type="ECO:0000256" key="6">
    <source>
        <dbReference type="HAMAP-Rule" id="MF_02079"/>
    </source>
</evidence>
<keyword evidence="6" id="KW-0961">Cell wall biogenesis/degradation</keyword>
<dbReference type="HAMAP" id="MF_02079">
    <property type="entry name" value="PGT_RodA"/>
    <property type="match status" value="1"/>
</dbReference>
<dbReference type="NCBIfam" id="TIGR02210">
    <property type="entry name" value="rodA_shape"/>
    <property type="match status" value="1"/>
</dbReference>
<dbReference type="EC" id="2.4.99.28" evidence="6"/>
<keyword evidence="4 6" id="KW-1133">Transmembrane helix</keyword>
<evidence type="ECO:0000256" key="5">
    <source>
        <dbReference type="ARBA" id="ARBA00023136"/>
    </source>
</evidence>
<dbReference type="PANTHER" id="PTHR30474">
    <property type="entry name" value="CELL CYCLE PROTEIN"/>
    <property type="match status" value="1"/>
</dbReference>
<protein>
    <recommendedName>
        <fullName evidence="6">Peptidoglycan glycosyltransferase RodA</fullName>
        <shortName evidence="6">PGT</shortName>
        <ecNumber evidence="6">2.4.99.28</ecNumber>
    </recommendedName>
    <alternativeName>
        <fullName evidence="6">Cell elongation protein RodA</fullName>
    </alternativeName>
    <alternativeName>
        <fullName evidence="6">Cell wall polymerase</fullName>
    </alternativeName>
    <alternativeName>
        <fullName evidence="6">Peptidoglycan polymerase</fullName>
        <shortName evidence="6">PG polymerase</shortName>
    </alternativeName>
</protein>
<evidence type="ECO:0000256" key="2">
    <source>
        <dbReference type="ARBA" id="ARBA00022692"/>
    </source>
</evidence>
<proteinExistence type="inferred from homology"/>
<feature type="transmembrane region" description="Helical" evidence="6">
    <location>
        <begin position="390"/>
        <end position="410"/>
    </location>
</feature>
<comment type="pathway">
    <text evidence="6">Cell wall biogenesis; peptidoglycan biosynthesis.</text>
</comment>
<name>A0ABT2N6U6_9CYAN</name>
<evidence type="ECO:0000256" key="1">
    <source>
        <dbReference type="ARBA" id="ARBA00004141"/>
    </source>
</evidence>
<keyword evidence="6" id="KW-0573">Peptidoglycan synthesis</keyword>
<keyword evidence="6" id="KW-0328">Glycosyltransferase</keyword>
<reference evidence="7 8" key="1">
    <citation type="journal article" date="2022" name="Front. Microbiol.">
        <title>High genomic differentiation and limited gene flow indicate recent cryptic speciation within the genus Laspinema (cyanobacteria).</title>
        <authorList>
            <person name="Stanojkovic A."/>
            <person name="Skoupy S."/>
            <person name="Skaloud P."/>
            <person name="Dvorak P."/>
        </authorList>
    </citation>
    <scope>NUCLEOTIDE SEQUENCE [LARGE SCALE GENOMIC DNA]</scope>
    <source>
        <strain evidence="7 8">D3b</strain>
    </source>
</reference>
<gene>
    <name evidence="6 7" type="primary">rodA</name>
    <name evidence="7" type="ORF">NG792_11935</name>
</gene>
<evidence type="ECO:0000256" key="4">
    <source>
        <dbReference type="ARBA" id="ARBA00022989"/>
    </source>
</evidence>
<feature type="transmembrane region" description="Helical" evidence="6">
    <location>
        <begin position="188"/>
        <end position="221"/>
    </location>
</feature>
<feature type="transmembrane region" description="Helical" evidence="6">
    <location>
        <begin position="21"/>
        <end position="40"/>
    </location>
</feature>
<keyword evidence="6" id="KW-0808">Transferase</keyword>
<evidence type="ECO:0000313" key="7">
    <source>
        <dbReference type="EMBL" id="MCT7978418.1"/>
    </source>
</evidence>
<dbReference type="EMBL" id="JAMXFA010000013">
    <property type="protein sequence ID" value="MCT7978418.1"/>
    <property type="molecule type" value="Genomic_DNA"/>
</dbReference>
<feature type="transmembrane region" description="Helical" evidence="6">
    <location>
        <begin position="52"/>
        <end position="70"/>
    </location>
</feature>
<sequence>MFQKSVSRSRWRAWVQPWLEFDTPLFIVPVALTIFGGIMIRSAELHLGWTDWWQHWLVGGIGLLLALCIARWPYDNLIQLKWVVYGATNLSLLAVMFIGTTALGAQRWITIGGFNIQPSEFAKIGMIITLAALLHERAPDTLGSMFKSLAITAVPWALVFIQPDLGTSLVFGVITLGMLYWGNTNPGWIILMISPLVAAFLFNLYLPGWFAWAALMALIGWRTLPWPFLGALGTVVMNLIVGRIGNILWNVLKDYQKERLTTFLTPEKDPLGAGYHLIQSRIAIGSGGLHGRGLYNGTQTQLNFIPEQHTDFIFSAIGEEFGFIGSMVILLSFWVICLRLVLIAQNSKDTFGALLAIGVLSMLVFQVVVNIGMTIGLAPVTGIPLPWLSYGRSAMLTNFIGIGLVESVAYHRGKPKKKF</sequence>
<comment type="caution">
    <text evidence="7">The sequence shown here is derived from an EMBL/GenBank/DDBJ whole genome shotgun (WGS) entry which is preliminary data.</text>
</comment>
<keyword evidence="8" id="KW-1185">Reference proteome</keyword>
<feature type="transmembrane region" description="Helical" evidence="6">
    <location>
        <begin position="354"/>
        <end position="378"/>
    </location>
</feature>